<feature type="domain" description="Lactate/malate dehydrogenase C-terminal" evidence="10">
    <location>
        <begin position="169"/>
        <end position="340"/>
    </location>
</feature>
<proteinExistence type="inferred from homology"/>
<organism evidence="11 12">
    <name type="scientific">Cyanidioschyzon merolae (strain NIES-3377 / 10D)</name>
    <name type="common">Unicellular red alga</name>
    <dbReference type="NCBI Taxonomy" id="280699"/>
    <lineage>
        <taxon>Eukaryota</taxon>
        <taxon>Rhodophyta</taxon>
        <taxon>Bangiophyceae</taxon>
        <taxon>Cyanidiales</taxon>
        <taxon>Cyanidiaceae</taxon>
        <taxon>Cyanidioschyzon</taxon>
    </lineage>
</organism>
<gene>
    <name evidence="11" type="ORF">CYME_CMT611C</name>
</gene>
<dbReference type="AlphaFoldDB" id="M1VIR0"/>
<feature type="binding site" evidence="7">
    <location>
        <position position="117"/>
    </location>
    <ligand>
        <name>NAD(+)</name>
        <dbReference type="ChEBI" id="CHEBI:57540"/>
    </ligand>
</feature>
<dbReference type="OrthoDB" id="4069699at2759"/>
<dbReference type="InterPro" id="IPR001557">
    <property type="entry name" value="L-lactate/malate_DH"/>
</dbReference>
<keyword evidence="4 7" id="KW-0520">NAD</keyword>
<feature type="binding site" evidence="6">
    <location>
        <position position="143"/>
    </location>
    <ligand>
        <name>substrate</name>
    </ligand>
</feature>
<dbReference type="SUPFAM" id="SSF56327">
    <property type="entry name" value="LDH C-terminal domain-like"/>
    <property type="match status" value="1"/>
</dbReference>
<dbReference type="Proteomes" id="UP000007014">
    <property type="component" value="Chromosome 20"/>
</dbReference>
<evidence type="ECO:0000313" key="11">
    <source>
        <dbReference type="EMBL" id="BAM83512.1"/>
    </source>
</evidence>
<dbReference type="STRING" id="280699.M1VIR0"/>
<dbReference type="NCBIfam" id="NF003916">
    <property type="entry name" value="PRK05442.1"/>
    <property type="match status" value="1"/>
</dbReference>
<name>M1VIR0_CYAM1</name>
<dbReference type="eggNOG" id="KOG1496">
    <property type="taxonomic scope" value="Eukaryota"/>
</dbReference>
<feature type="domain" description="Lactate/malate dehydrogenase N-terminal" evidence="9">
    <location>
        <begin position="18"/>
        <end position="162"/>
    </location>
</feature>
<evidence type="ECO:0000259" key="9">
    <source>
        <dbReference type="Pfam" id="PF00056"/>
    </source>
</evidence>
<dbReference type="Gramene" id="CMT611CT">
    <property type="protein sequence ID" value="CMT611CT"/>
    <property type="gene ID" value="CMT611C"/>
</dbReference>
<dbReference type="Pfam" id="PF00056">
    <property type="entry name" value="Ldh_1_N"/>
    <property type="match status" value="1"/>
</dbReference>
<dbReference type="InterPro" id="IPR015955">
    <property type="entry name" value="Lactate_DH/Glyco_Ohase_4_C"/>
</dbReference>
<dbReference type="Gene3D" id="3.90.110.10">
    <property type="entry name" value="Lactate dehydrogenase/glycoside hydrolase, family 4, C-terminal"/>
    <property type="match status" value="1"/>
</dbReference>
<feature type="binding site" evidence="7">
    <location>
        <begin position="141"/>
        <end position="143"/>
    </location>
    <ligand>
        <name>NAD(+)</name>
        <dbReference type="ChEBI" id="CHEBI:57540"/>
    </ligand>
</feature>
<dbReference type="OMA" id="GMIGSNM"/>
<dbReference type="InterPro" id="IPR001236">
    <property type="entry name" value="Lactate/malate_DH_N"/>
</dbReference>
<dbReference type="Pfam" id="PF02866">
    <property type="entry name" value="Ldh_1_C"/>
    <property type="match status" value="1"/>
</dbReference>
<dbReference type="GO" id="GO:0006108">
    <property type="term" value="P:malate metabolic process"/>
    <property type="evidence" value="ECO:0007669"/>
    <property type="project" value="InterPro"/>
</dbReference>
<evidence type="ECO:0000256" key="1">
    <source>
        <dbReference type="ARBA" id="ARBA00009613"/>
    </source>
</evidence>
<evidence type="ECO:0000313" key="12">
    <source>
        <dbReference type="Proteomes" id="UP000007014"/>
    </source>
</evidence>
<dbReference type="GO" id="GO:0030060">
    <property type="term" value="F:L-malate dehydrogenase (NAD+) activity"/>
    <property type="evidence" value="ECO:0007669"/>
    <property type="project" value="UniProtKB-EC"/>
</dbReference>
<evidence type="ECO:0000256" key="8">
    <source>
        <dbReference type="RuleBase" id="RU003369"/>
    </source>
</evidence>
<keyword evidence="12" id="KW-1185">Reference proteome</keyword>
<dbReference type="InterPro" id="IPR010945">
    <property type="entry name" value="Malate_DH_type2"/>
</dbReference>
<dbReference type="EMBL" id="AP006502">
    <property type="protein sequence ID" value="BAM83512.1"/>
    <property type="molecule type" value="Genomic_DNA"/>
</dbReference>
<evidence type="ECO:0000256" key="6">
    <source>
        <dbReference type="PIRSR" id="PIRSR000102-2"/>
    </source>
</evidence>
<reference evidence="11 12" key="1">
    <citation type="journal article" date="2004" name="Nature">
        <title>Genome sequence of the ultrasmall unicellular red alga Cyanidioschyzon merolae 10D.</title>
        <authorList>
            <person name="Matsuzaki M."/>
            <person name="Misumi O."/>
            <person name="Shin-i T."/>
            <person name="Maruyama S."/>
            <person name="Takahara M."/>
            <person name="Miyagishima S."/>
            <person name="Mori T."/>
            <person name="Nishida K."/>
            <person name="Yagisawa F."/>
            <person name="Nishida K."/>
            <person name="Yoshida Y."/>
            <person name="Nishimura Y."/>
            <person name="Nakao S."/>
            <person name="Kobayashi T."/>
            <person name="Momoyama Y."/>
            <person name="Higashiyama T."/>
            <person name="Minoda A."/>
            <person name="Sano M."/>
            <person name="Nomoto H."/>
            <person name="Oishi K."/>
            <person name="Hayashi H."/>
            <person name="Ohta F."/>
            <person name="Nishizaka S."/>
            <person name="Haga S."/>
            <person name="Miura S."/>
            <person name="Morishita T."/>
            <person name="Kabeya Y."/>
            <person name="Terasawa K."/>
            <person name="Suzuki Y."/>
            <person name="Ishii Y."/>
            <person name="Asakawa S."/>
            <person name="Takano H."/>
            <person name="Ohta N."/>
            <person name="Kuroiwa H."/>
            <person name="Tanaka K."/>
            <person name="Shimizu N."/>
            <person name="Sugano S."/>
            <person name="Sato N."/>
            <person name="Nozaki H."/>
            <person name="Ogasawara N."/>
            <person name="Kohara Y."/>
            <person name="Kuroiwa T."/>
        </authorList>
    </citation>
    <scope>NUCLEOTIDE SEQUENCE [LARGE SCALE GENOMIC DNA]</scope>
    <source>
        <strain evidence="11 12">10D</strain>
    </source>
</reference>
<reference evidence="11 12" key="2">
    <citation type="journal article" date="2007" name="BMC Biol.">
        <title>A 100%-complete sequence reveals unusually simple genomic features in the hot-spring red alga Cyanidioschyzon merolae.</title>
        <authorList>
            <person name="Nozaki H."/>
            <person name="Takano H."/>
            <person name="Misumi O."/>
            <person name="Terasawa K."/>
            <person name="Matsuzaki M."/>
            <person name="Maruyama S."/>
            <person name="Nishida K."/>
            <person name="Yagisawa F."/>
            <person name="Yoshida Y."/>
            <person name="Fujiwara T."/>
            <person name="Takio S."/>
            <person name="Tamura K."/>
            <person name="Chung S.J."/>
            <person name="Nakamura S."/>
            <person name="Kuroiwa H."/>
            <person name="Tanaka K."/>
            <person name="Sato N."/>
            <person name="Kuroiwa T."/>
        </authorList>
    </citation>
    <scope>NUCLEOTIDE SEQUENCE [LARGE SCALE GENOMIC DNA]</scope>
    <source>
        <strain evidence="11 12">10D</strain>
    </source>
</reference>
<dbReference type="KEGG" id="cme:CYME_CMT611C"/>
<dbReference type="GeneID" id="16997885"/>
<protein>
    <recommendedName>
        <fullName evidence="2">malate dehydrogenase</fullName>
        <ecNumber evidence="2">1.1.1.37</ecNumber>
    </recommendedName>
</protein>
<dbReference type="HOGENOM" id="CLU_040727_2_0_1"/>
<evidence type="ECO:0000259" key="10">
    <source>
        <dbReference type="Pfam" id="PF02866"/>
    </source>
</evidence>
<evidence type="ECO:0000256" key="2">
    <source>
        <dbReference type="ARBA" id="ARBA00012995"/>
    </source>
</evidence>
<dbReference type="InterPro" id="IPR022383">
    <property type="entry name" value="Lactate/malate_DH_C"/>
</dbReference>
<feature type="active site" description="Proton acceptor" evidence="5">
    <location>
        <position position="199"/>
    </location>
</feature>
<evidence type="ECO:0000256" key="5">
    <source>
        <dbReference type="PIRSR" id="PIRSR000102-1"/>
    </source>
</evidence>
<dbReference type="FunFam" id="3.40.50.720:FF:000010">
    <property type="entry name" value="Malate dehydrogenase"/>
    <property type="match status" value="1"/>
</dbReference>
<feature type="binding site" evidence="6">
    <location>
        <position position="110"/>
    </location>
    <ligand>
        <name>substrate</name>
    </ligand>
</feature>
<comment type="similarity">
    <text evidence="1">Belongs to the LDH/MDH superfamily. MDH type 2 family.</text>
</comment>
<dbReference type="RefSeq" id="XP_005539548.1">
    <property type="nucleotide sequence ID" value="XM_005539491.1"/>
</dbReference>
<evidence type="ECO:0000256" key="7">
    <source>
        <dbReference type="PIRSR" id="PIRSR000102-3"/>
    </source>
</evidence>
<accession>M1VIR0</accession>
<sequence>MESLARLTPLYPDRALIVAVTGAAGQIAYSLLPLLASGTVFGPQQRIKLQLLDVPAAESVLKGVCCELEDGAYPLLDHPVLYTSVADEAFAGADIVVLLGSFPRKPGMERKDLLAKNGTIFRDQGQALNRVAKADAHVIVVGNPANTNAWTLSQFCTKIPKEHITALARLDHNRLKSLVARKLDSAVSDVHNVIIWGNHSATQYPDVTYAYTPQIVQGKMRAALGGDSQLASEVIPLIQKRGAEVLALRKLSSAMSAAKAIGDHLRDWMFGTQTENEIVSMIVPSDGSYGIDKGLMFAFPVQCHRGGKYRIVSDLRIDDFSRKYIETTLAELRSEREEAMRLVSKMC</sequence>
<dbReference type="NCBIfam" id="TIGR01759">
    <property type="entry name" value="MalateDH-SF1"/>
    <property type="match status" value="1"/>
</dbReference>
<dbReference type="FunFam" id="3.90.110.10:FF:000002">
    <property type="entry name" value="Malate dehydrogenase"/>
    <property type="match status" value="1"/>
</dbReference>
<feature type="binding site" evidence="6">
    <location>
        <position position="174"/>
    </location>
    <ligand>
        <name>substrate</name>
    </ligand>
</feature>
<dbReference type="Gene3D" id="3.40.50.720">
    <property type="entry name" value="NAD(P)-binding Rossmann-like Domain"/>
    <property type="match status" value="1"/>
</dbReference>
<keyword evidence="3 8" id="KW-0560">Oxidoreductase</keyword>
<dbReference type="InterPro" id="IPR036291">
    <property type="entry name" value="NAD(P)-bd_dom_sf"/>
</dbReference>
<evidence type="ECO:0000256" key="4">
    <source>
        <dbReference type="ARBA" id="ARBA00023027"/>
    </source>
</evidence>
<dbReference type="SUPFAM" id="SSF51735">
    <property type="entry name" value="NAD(P)-binding Rossmann-fold domains"/>
    <property type="match status" value="1"/>
</dbReference>
<feature type="binding site" evidence="7">
    <location>
        <position position="53"/>
    </location>
    <ligand>
        <name>NAD(+)</name>
        <dbReference type="ChEBI" id="CHEBI:57540"/>
    </ligand>
</feature>
<evidence type="ECO:0000256" key="3">
    <source>
        <dbReference type="ARBA" id="ARBA00023002"/>
    </source>
</evidence>
<dbReference type="EC" id="1.1.1.37" evidence="2"/>
<dbReference type="PANTHER" id="PTHR23382">
    <property type="entry name" value="MALATE DEHYDROGENASE"/>
    <property type="match status" value="1"/>
</dbReference>
<feature type="binding site" evidence="6">
    <location>
        <position position="104"/>
    </location>
    <ligand>
        <name>substrate</name>
    </ligand>
</feature>
<dbReference type="PIRSF" id="PIRSF000102">
    <property type="entry name" value="Lac_mal_DH"/>
    <property type="match status" value="1"/>
</dbReference>